<evidence type="ECO:0000313" key="1">
    <source>
        <dbReference type="EMBL" id="KAF2498358.1"/>
    </source>
</evidence>
<reference evidence="1" key="1">
    <citation type="journal article" date="2020" name="Stud. Mycol.">
        <title>101 Dothideomycetes genomes: a test case for predicting lifestyles and emergence of pathogens.</title>
        <authorList>
            <person name="Haridas S."/>
            <person name="Albert R."/>
            <person name="Binder M."/>
            <person name="Bloem J."/>
            <person name="Labutti K."/>
            <person name="Salamov A."/>
            <person name="Andreopoulos B."/>
            <person name="Baker S."/>
            <person name="Barry K."/>
            <person name="Bills G."/>
            <person name="Bluhm B."/>
            <person name="Cannon C."/>
            <person name="Castanera R."/>
            <person name="Culley D."/>
            <person name="Daum C."/>
            <person name="Ezra D."/>
            <person name="Gonzalez J."/>
            <person name="Henrissat B."/>
            <person name="Kuo A."/>
            <person name="Liang C."/>
            <person name="Lipzen A."/>
            <person name="Lutzoni F."/>
            <person name="Magnuson J."/>
            <person name="Mondo S."/>
            <person name="Nolan M."/>
            <person name="Ohm R."/>
            <person name="Pangilinan J."/>
            <person name="Park H.-J."/>
            <person name="Ramirez L."/>
            <person name="Alfaro M."/>
            <person name="Sun H."/>
            <person name="Tritt A."/>
            <person name="Yoshinaga Y."/>
            <person name="Zwiers L.-H."/>
            <person name="Turgeon B."/>
            <person name="Goodwin S."/>
            <person name="Spatafora J."/>
            <person name="Crous P."/>
            <person name="Grigoriev I."/>
        </authorList>
    </citation>
    <scope>NUCLEOTIDE SEQUENCE</scope>
    <source>
        <strain evidence="1">CBS 269.34</strain>
    </source>
</reference>
<gene>
    <name evidence="1" type="ORF">BU16DRAFT_290771</name>
</gene>
<organism evidence="1 2">
    <name type="scientific">Lophium mytilinum</name>
    <dbReference type="NCBI Taxonomy" id="390894"/>
    <lineage>
        <taxon>Eukaryota</taxon>
        <taxon>Fungi</taxon>
        <taxon>Dikarya</taxon>
        <taxon>Ascomycota</taxon>
        <taxon>Pezizomycotina</taxon>
        <taxon>Dothideomycetes</taxon>
        <taxon>Pleosporomycetidae</taxon>
        <taxon>Mytilinidiales</taxon>
        <taxon>Mytilinidiaceae</taxon>
        <taxon>Lophium</taxon>
    </lineage>
</organism>
<proteinExistence type="predicted"/>
<protein>
    <submittedName>
        <fullName evidence="1">Uncharacterized protein</fullName>
    </submittedName>
</protein>
<sequence>MEYKTCSLMCTLHFNSTVHRNIKNPSRVDSMVVTGHSIVSRVLLEPFQIHTIPLPPLLFRRICLACSLSFFIPFPLTKSIRILSQWKHSATPSQFSKGIIVVITSAESNRVTPIVEKVMCVNCHNFLGHVLFLKSGVVEDFLGVCAIRDRPAHTP</sequence>
<dbReference type="AlphaFoldDB" id="A0A6A6R0Q7"/>
<dbReference type="EMBL" id="MU004185">
    <property type="protein sequence ID" value="KAF2498358.1"/>
    <property type="molecule type" value="Genomic_DNA"/>
</dbReference>
<evidence type="ECO:0000313" key="2">
    <source>
        <dbReference type="Proteomes" id="UP000799750"/>
    </source>
</evidence>
<keyword evidence="2" id="KW-1185">Reference proteome</keyword>
<accession>A0A6A6R0Q7</accession>
<dbReference type="Proteomes" id="UP000799750">
    <property type="component" value="Unassembled WGS sequence"/>
</dbReference>
<name>A0A6A6R0Q7_9PEZI</name>